<dbReference type="PANTHER" id="PTHR18964">
    <property type="entry name" value="ROK (REPRESSOR, ORF, KINASE) FAMILY"/>
    <property type="match status" value="1"/>
</dbReference>
<dbReference type="Pfam" id="PF00480">
    <property type="entry name" value="ROK"/>
    <property type="match status" value="1"/>
</dbReference>
<protein>
    <submittedName>
        <fullName evidence="3">ROK family transcriptional regulator</fullName>
    </submittedName>
</protein>
<dbReference type="SUPFAM" id="SSF46785">
    <property type="entry name" value="Winged helix' DNA-binding domain"/>
    <property type="match status" value="1"/>
</dbReference>
<organism evidence="3 4">
    <name type="scientific">Luteipulveratus flavus</name>
    <dbReference type="NCBI Taxonomy" id="3031728"/>
    <lineage>
        <taxon>Bacteria</taxon>
        <taxon>Bacillati</taxon>
        <taxon>Actinomycetota</taxon>
        <taxon>Actinomycetes</taxon>
        <taxon>Micrococcales</taxon>
        <taxon>Dermacoccaceae</taxon>
        <taxon>Luteipulveratus</taxon>
    </lineage>
</organism>
<dbReference type="Gene3D" id="3.30.420.40">
    <property type="match status" value="2"/>
</dbReference>
<dbReference type="InterPro" id="IPR049874">
    <property type="entry name" value="ROK_cs"/>
</dbReference>
<dbReference type="SUPFAM" id="SSF53067">
    <property type="entry name" value="Actin-like ATPase domain"/>
    <property type="match status" value="1"/>
</dbReference>
<comment type="caution">
    <text evidence="3">The sequence shown here is derived from an EMBL/GenBank/DDBJ whole genome shotgun (WGS) entry which is preliminary data.</text>
</comment>
<dbReference type="Pfam" id="PF12802">
    <property type="entry name" value="MarR_2"/>
    <property type="match status" value="1"/>
</dbReference>
<gene>
    <name evidence="3" type="ORF">P4R38_10560</name>
</gene>
<accession>A0ABT6CBN9</accession>
<evidence type="ECO:0000313" key="4">
    <source>
        <dbReference type="Proteomes" id="UP001528912"/>
    </source>
</evidence>
<proteinExistence type="inferred from homology"/>
<evidence type="ECO:0000259" key="2">
    <source>
        <dbReference type="Pfam" id="PF12802"/>
    </source>
</evidence>
<dbReference type="EMBL" id="JAROAV010000028">
    <property type="protein sequence ID" value="MDF8264686.1"/>
    <property type="molecule type" value="Genomic_DNA"/>
</dbReference>
<evidence type="ECO:0000256" key="1">
    <source>
        <dbReference type="ARBA" id="ARBA00006479"/>
    </source>
</evidence>
<dbReference type="InterPro" id="IPR036390">
    <property type="entry name" value="WH_DNA-bd_sf"/>
</dbReference>
<dbReference type="RefSeq" id="WP_277192100.1">
    <property type="nucleotide sequence ID" value="NZ_JAROAV010000028.1"/>
</dbReference>
<dbReference type="Gene3D" id="1.10.10.10">
    <property type="entry name" value="Winged helix-like DNA-binding domain superfamily/Winged helix DNA-binding domain"/>
    <property type="match status" value="1"/>
</dbReference>
<dbReference type="CDD" id="cd00090">
    <property type="entry name" value="HTH_ARSR"/>
    <property type="match status" value="1"/>
</dbReference>
<dbReference type="Proteomes" id="UP001528912">
    <property type="component" value="Unassembled WGS sequence"/>
</dbReference>
<dbReference type="InterPro" id="IPR036388">
    <property type="entry name" value="WH-like_DNA-bd_sf"/>
</dbReference>
<dbReference type="InterPro" id="IPR043129">
    <property type="entry name" value="ATPase_NBD"/>
</dbReference>
<feature type="domain" description="HTH marR-type" evidence="2">
    <location>
        <begin position="21"/>
        <end position="71"/>
    </location>
</feature>
<dbReference type="InterPro" id="IPR000600">
    <property type="entry name" value="ROK"/>
</dbReference>
<name>A0ABT6CBN9_9MICO</name>
<dbReference type="PROSITE" id="PS01125">
    <property type="entry name" value="ROK"/>
    <property type="match status" value="1"/>
</dbReference>
<dbReference type="InterPro" id="IPR000835">
    <property type="entry name" value="HTH_MarR-typ"/>
</dbReference>
<sequence length="407" mass="41613">MTSPHSPGSQSALRQRNRQSVVHALLAGGPATQAELARTTGLSNATISNIVKTLTRDGLAITEPTTSSGRRALSVRLHGSRAVAAGIDIGRRHVRVVLASMGYEVIAEEAHALPLGHSADEGMEAAAALLGDLVNRAGIDRGAVIGAGVGLPGPIERRSGTVLDGAILPAWIGTSIPEAFGELLGLEVLVDNDANLGAMAEIAWGERQDATELIFVKVGTGIGAGLVIGGRLHYGALGTAGEIGHTTVDPQGPFCRCGNRGCLETLASTSTMLESLAPSTSGAVSTADIVRRGLAGDSATLRVLDDAGFVLGRVMASLANFVNPQVIVVGGPLSALGDALLEPIRRGLVRHAVPVVGETTQIVMSSLGDRAEALGAASLVLRHAGLSPALRSLLDGKQVEGFTARQP</sequence>
<comment type="similarity">
    <text evidence="1">Belongs to the ROK (NagC/XylR) family.</text>
</comment>
<reference evidence="3 4" key="1">
    <citation type="submission" date="2023-03" db="EMBL/GenBank/DDBJ databases">
        <title>YIM 133296 draft genome.</title>
        <authorList>
            <person name="Xiong L."/>
        </authorList>
    </citation>
    <scope>NUCLEOTIDE SEQUENCE [LARGE SCALE GENOMIC DNA]</scope>
    <source>
        <strain evidence="3 4">YIM 133296</strain>
    </source>
</reference>
<dbReference type="InterPro" id="IPR011991">
    <property type="entry name" value="ArsR-like_HTH"/>
</dbReference>
<evidence type="ECO:0000313" key="3">
    <source>
        <dbReference type="EMBL" id="MDF8264686.1"/>
    </source>
</evidence>
<dbReference type="PANTHER" id="PTHR18964:SF173">
    <property type="entry name" value="GLUCOKINASE"/>
    <property type="match status" value="1"/>
</dbReference>
<keyword evidence="4" id="KW-1185">Reference proteome</keyword>